<dbReference type="GO" id="GO:0031519">
    <property type="term" value="C:PcG protein complex"/>
    <property type="evidence" value="ECO:0007669"/>
    <property type="project" value="TreeGrafter"/>
</dbReference>
<evidence type="ECO:0000256" key="1">
    <source>
        <dbReference type="ARBA" id="ARBA00022723"/>
    </source>
</evidence>
<dbReference type="EMBL" id="KQ257461">
    <property type="protein sequence ID" value="KNC98318.1"/>
    <property type="molecule type" value="Genomic_DNA"/>
</dbReference>
<keyword evidence="9" id="KW-1185">Reference proteome</keyword>
<dbReference type="GO" id="GO:0000785">
    <property type="term" value="C:chromatin"/>
    <property type="evidence" value="ECO:0007669"/>
    <property type="project" value="TreeGrafter"/>
</dbReference>
<dbReference type="InParanoid" id="A0A0L0HC22"/>
<dbReference type="VEuPathDB" id="FungiDB:SPPG_06711"/>
<accession>A0A0L0HC22</accession>
<dbReference type="SUPFAM" id="SSF57667">
    <property type="entry name" value="beta-beta-alpha zinc fingers"/>
    <property type="match status" value="1"/>
</dbReference>
<gene>
    <name evidence="8" type="ORF">SPPG_06711</name>
</gene>
<dbReference type="PANTHER" id="PTHR14003:SF19">
    <property type="entry name" value="YY2 TRANSCRIPTION FACTOR"/>
    <property type="match status" value="1"/>
</dbReference>
<feature type="region of interest" description="Disordered" evidence="6">
    <location>
        <begin position="119"/>
        <end position="158"/>
    </location>
</feature>
<evidence type="ECO:0000313" key="9">
    <source>
        <dbReference type="Proteomes" id="UP000053201"/>
    </source>
</evidence>
<evidence type="ECO:0000313" key="8">
    <source>
        <dbReference type="EMBL" id="KNC98318.1"/>
    </source>
</evidence>
<protein>
    <recommendedName>
        <fullName evidence="7">C2H2-type domain-containing protein</fullName>
    </recommendedName>
</protein>
<keyword evidence="4" id="KW-0862">Zinc</keyword>
<evidence type="ECO:0000256" key="2">
    <source>
        <dbReference type="ARBA" id="ARBA00022737"/>
    </source>
</evidence>
<dbReference type="GO" id="GO:0008270">
    <property type="term" value="F:zinc ion binding"/>
    <property type="evidence" value="ECO:0007669"/>
    <property type="project" value="UniProtKB-KW"/>
</dbReference>
<dbReference type="OrthoDB" id="6365676at2759"/>
<feature type="domain" description="C2H2-type" evidence="7">
    <location>
        <begin position="69"/>
        <end position="93"/>
    </location>
</feature>
<name>A0A0L0HC22_SPIPD</name>
<keyword evidence="2" id="KW-0677">Repeat</keyword>
<sequence length="158" mass="18047">MAHGMSQGMPQSMPHGIRHGMPRTSRGEALNKDTISDDSIENEEKERRYICKECDKAFTTRIHTGVKPFACLLEGCSSRFSRQDNMMQHYRSHMLKLQRSDTSGQSFVLQFNLPPVMMGTSPTSTSRPNVVLNPSFQRMTPRTSLSDAPKKRRRRSKE</sequence>
<dbReference type="GO" id="GO:0000978">
    <property type="term" value="F:RNA polymerase II cis-regulatory region sequence-specific DNA binding"/>
    <property type="evidence" value="ECO:0007669"/>
    <property type="project" value="TreeGrafter"/>
</dbReference>
<dbReference type="Proteomes" id="UP000053201">
    <property type="component" value="Unassembled WGS sequence"/>
</dbReference>
<feature type="compositionally biased region" description="Polar residues" evidence="6">
    <location>
        <begin position="120"/>
        <end position="146"/>
    </location>
</feature>
<dbReference type="STRING" id="645134.A0A0L0HC22"/>
<dbReference type="GO" id="GO:0005667">
    <property type="term" value="C:transcription regulator complex"/>
    <property type="evidence" value="ECO:0007669"/>
    <property type="project" value="TreeGrafter"/>
</dbReference>
<dbReference type="PANTHER" id="PTHR14003">
    <property type="entry name" value="TRANSCRIPTIONAL REPRESSOR PROTEIN YY"/>
    <property type="match status" value="1"/>
</dbReference>
<dbReference type="InterPro" id="IPR036236">
    <property type="entry name" value="Znf_C2H2_sf"/>
</dbReference>
<evidence type="ECO:0000256" key="4">
    <source>
        <dbReference type="ARBA" id="ARBA00022833"/>
    </source>
</evidence>
<keyword evidence="3 5" id="KW-0863">Zinc-finger</keyword>
<feature type="compositionally biased region" description="Basic and acidic residues" evidence="6">
    <location>
        <begin position="25"/>
        <end position="35"/>
    </location>
</feature>
<dbReference type="RefSeq" id="XP_016606358.1">
    <property type="nucleotide sequence ID" value="XM_016754913.1"/>
</dbReference>
<feature type="region of interest" description="Disordered" evidence="6">
    <location>
        <begin position="1"/>
        <end position="42"/>
    </location>
</feature>
<organism evidence="8 9">
    <name type="scientific">Spizellomyces punctatus (strain DAOM BR117)</name>
    <dbReference type="NCBI Taxonomy" id="645134"/>
    <lineage>
        <taxon>Eukaryota</taxon>
        <taxon>Fungi</taxon>
        <taxon>Fungi incertae sedis</taxon>
        <taxon>Chytridiomycota</taxon>
        <taxon>Chytridiomycota incertae sedis</taxon>
        <taxon>Chytridiomycetes</taxon>
        <taxon>Spizellomycetales</taxon>
        <taxon>Spizellomycetaceae</taxon>
        <taxon>Spizellomyces</taxon>
    </lineage>
</organism>
<dbReference type="eggNOG" id="KOG1721">
    <property type="taxonomic scope" value="Eukaryota"/>
</dbReference>
<reference evidence="8 9" key="1">
    <citation type="submission" date="2009-08" db="EMBL/GenBank/DDBJ databases">
        <title>The Genome Sequence of Spizellomyces punctatus strain DAOM BR117.</title>
        <authorList>
            <consortium name="The Broad Institute Genome Sequencing Platform"/>
            <person name="Russ C."/>
            <person name="Cuomo C."/>
            <person name="Shea T."/>
            <person name="Young S.K."/>
            <person name="Zeng Q."/>
            <person name="Koehrsen M."/>
            <person name="Haas B."/>
            <person name="Borodovsky M."/>
            <person name="Guigo R."/>
            <person name="Alvarado L."/>
            <person name="Berlin A."/>
            <person name="Bochicchio J."/>
            <person name="Borenstein D."/>
            <person name="Chapman S."/>
            <person name="Chen Z."/>
            <person name="Engels R."/>
            <person name="Freedman E."/>
            <person name="Gellesch M."/>
            <person name="Goldberg J."/>
            <person name="Griggs A."/>
            <person name="Gujja S."/>
            <person name="Heiman D."/>
            <person name="Hepburn T."/>
            <person name="Howarth C."/>
            <person name="Jen D."/>
            <person name="Larson L."/>
            <person name="Lewis B."/>
            <person name="Mehta T."/>
            <person name="Park D."/>
            <person name="Pearson M."/>
            <person name="Roberts A."/>
            <person name="Saif S."/>
            <person name="Shenoy N."/>
            <person name="Sisk P."/>
            <person name="Stolte C."/>
            <person name="Sykes S."/>
            <person name="Thomson T."/>
            <person name="Walk T."/>
            <person name="White J."/>
            <person name="Yandava C."/>
            <person name="Burger G."/>
            <person name="Gray M.W."/>
            <person name="Holland P.W.H."/>
            <person name="King N."/>
            <person name="Lang F.B.F."/>
            <person name="Roger A.J."/>
            <person name="Ruiz-Trillo I."/>
            <person name="Lander E."/>
            <person name="Nusbaum C."/>
        </authorList>
    </citation>
    <scope>NUCLEOTIDE SEQUENCE [LARGE SCALE GENOMIC DNA]</scope>
    <source>
        <strain evidence="8 9">DAOM BR117</strain>
    </source>
</reference>
<keyword evidence="1" id="KW-0479">Metal-binding</keyword>
<evidence type="ECO:0000256" key="6">
    <source>
        <dbReference type="SAM" id="MobiDB-lite"/>
    </source>
</evidence>
<dbReference type="InterPro" id="IPR013087">
    <property type="entry name" value="Znf_C2H2_type"/>
</dbReference>
<dbReference type="AlphaFoldDB" id="A0A0L0HC22"/>
<dbReference type="PROSITE" id="PS50157">
    <property type="entry name" value="ZINC_FINGER_C2H2_2"/>
    <property type="match status" value="1"/>
</dbReference>
<dbReference type="Gene3D" id="3.30.160.60">
    <property type="entry name" value="Classic Zinc Finger"/>
    <property type="match status" value="1"/>
</dbReference>
<evidence type="ECO:0000259" key="7">
    <source>
        <dbReference type="PROSITE" id="PS50157"/>
    </source>
</evidence>
<evidence type="ECO:0000256" key="5">
    <source>
        <dbReference type="PROSITE-ProRule" id="PRU00042"/>
    </source>
</evidence>
<proteinExistence type="predicted"/>
<dbReference type="GO" id="GO:0000981">
    <property type="term" value="F:DNA-binding transcription factor activity, RNA polymerase II-specific"/>
    <property type="evidence" value="ECO:0007669"/>
    <property type="project" value="TreeGrafter"/>
</dbReference>
<evidence type="ECO:0000256" key="3">
    <source>
        <dbReference type="ARBA" id="ARBA00022771"/>
    </source>
</evidence>
<dbReference type="GeneID" id="27689997"/>
<dbReference type="PROSITE" id="PS00028">
    <property type="entry name" value="ZINC_FINGER_C2H2_1"/>
    <property type="match status" value="1"/>
</dbReference>